<dbReference type="EMBL" id="AOIA01000141">
    <property type="protein sequence ID" value="ELY54235.1"/>
    <property type="molecule type" value="Genomic_DNA"/>
</dbReference>
<gene>
    <name evidence="3" type="ORF">C492_16698</name>
</gene>
<dbReference type="InterPro" id="IPR002372">
    <property type="entry name" value="PQQ_rpt_dom"/>
</dbReference>
<feature type="domain" description="Pyrrolo-quinoline quinone repeat" evidence="2">
    <location>
        <begin position="84"/>
        <end position="202"/>
    </location>
</feature>
<name>L9WXN6_9EURY</name>
<evidence type="ECO:0000313" key="3">
    <source>
        <dbReference type="EMBL" id="ELY54235.1"/>
    </source>
</evidence>
<feature type="domain" description="Pyrrolo-quinoline quinone repeat" evidence="2">
    <location>
        <begin position="230"/>
        <end position="397"/>
    </location>
</feature>
<dbReference type="Pfam" id="PF13360">
    <property type="entry name" value="PQQ_2"/>
    <property type="match status" value="2"/>
</dbReference>
<organism evidence="3 4">
    <name type="scientific">Natronococcus jeotgali DSM 18795</name>
    <dbReference type="NCBI Taxonomy" id="1227498"/>
    <lineage>
        <taxon>Archaea</taxon>
        <taxon>Methanobacteriati</taxon>
        <taxon>Methanobacteriota</taxon>
        <taxon>Stenosarchaea group</taxon>
        <taxon>Halobacteria</taxon>
        <taxon>Halobacteriales</taxon>
        <taxon>Natrialbaceae</taxon>
        <taxon>Natronococcus</taxon>
    </lineage>
</organism>
<dbReference type="InterPro" id="IPR015943">
    <property type="entry name" value="WD40/YVTN_repeat-like_dom_sf"/>
</dbReference>
<dbReference type="InterPro" id="IPR018391">
    <property type="entry name" value="PQQ_b-propeller_rpt"/>
</dbReference>
<dbReference type="AlphaFoldDB" id="L9WXN6"/>
<proteinExistence type="predicted"/>
<evidence type="ECO:0000313" key="4">
    <source>
        <dbReference type="Proteomes" id="UP000011531"/>
    </source>
</evidence>
<evidence type="ECO:0000259" key="2">
    <source>
        <dbReference type="Pfam" id="PF13360"/>
    </source>
</evidence>
<comment type="caution">
    <text evidence="3">The sequence shown here is derived from an EMBL/GenBank/DDBJ whole genome shotgun (WGS) entry which is preliminary data.</text>
</comment>
<dbReference type="InterPro" id="IPR011047">
    <property type="entry name" value="Quinoprotein_ADH-like_sf"/>
</dbReference>
<keyword evidence="4" id="KW-1185">Reference proteome</keyword>
<dbReference type="Proteomes" id="UP000011531">
    <property type="component" value="Unassembled WGS sequence"/>
</dbReference>
<dbReference type="PANTHER" id="PTHR34512:SF30">
    <property type="entry name" value="OUTER MEMBRANE PROTEIN ASSEMBLY FACTOR BAMB"/>
    <property type="match status" value="1"/>
</dbReference>
<accession>L9WXN6</accession>
<dbReference type="SUPFAM" id="SSF50998">
    <property type="entry name" value="Quinoprotein alcohol dehydrogenase-like"/>
    <property type="match status" value="1"/>
</dbReference>
<dbReference type="SMART" id="SM00564">
    <property type="entry name" value="PQQ"/>
    <property type="match status" value="4"/>
</dbReference>
<reference evidence="3 4" key="1">
    <citation type="journal article" date="2014" name="PLoS Genet.">
        <title>Phylogenetically driven sequencing of extremely halophilic archaea reveals strategies for static and dynamic osmo-response.</title>
        <authorList>
            <person name="Becker E.A."/>
            <person name="Seitzer P.M."/>
            <person name="Tritt A."/>
            <person name="Larsen D."/>
            <person name="Krusor M."/>
            <person name="Yao A.I."/>
            <person name="Wu D."/>
            <person name="Madern D."/>
            <person name="Eisen J.A."/>
            <person name="Darling A.E."/>
            <person name="Facciotti M.T."/>
        </authorList>
    </citation>
    <scope>NUCLEOTIDE SEQUENCE [LARGE SCALE GENOMIC DNA]</scope>
    <source>
        <strain evidence="3 4">DSM 18795</strain>
    </source>
</reference>
<feature type="region of interest" description="Disordered" evidence="1">
    <location>
        <begin position="16"/>
        <end position="53"/>
    </location>
</feature>
<dbReference type="PANTHER" id="PTHR34512">
    <property type="entry name" value="CELL SURFACE PROTEIN"/>
    <property type="match status" value="1"/>
</dbReference>
<protein>
    <submittedName>
        <fullName evidence="3">Pyrrolo-quinoline quinone</fullName>
    </submittedName>
</protein>
<sequence>MIVSSAALATGTALAAAGTSSAKESPATPDATEPSGWSSHGGTIGNCRSVPSSDGFRRPNGVAWRYDRSGPAAVVEDAVYLQTDGEVHSLAASDGSRRCIADGIDASGTPAVSGDRVYVAGEAVAALEADTGDVRWSESLGGAESVSSPVVALGAVYVSADGVLRAFDAHTGDLRWERETVDVRLDADGRPGEVAYGFHSSDGTVAVADGTVWAVLDGARSESGIDVDAVVALDPATGRTLRTTRLPSGRAANGLAATEDALFVETPGEEGIVVLDPASGAVVDTVSDALHSAAVGDIAVTHGRHTLSSTGADAPWNDREAHAYGKPTIVGDVVVVAHSRGDRTSADELVGFDLEDGAERWRFAFDDRHWSDGFPIDAIVDGETVYVDRGGELTAVRSS</sequence>
<dbReference type="STRING" id="1227498.C492_16698"/>
<dbReference type="Gene3D" id="2.130.10.10">
    <property type="entry name" value="YVTN repeat-like/Quinoprotein amine dehydrogenase"/>
    <property type="match status" value="2"/>
</dbReference>
<evidence type="ECO:0000256" key="1">
    <source>
        <dbReference type="SAM" id="MobiDB-lite"/>
    </source>
</evidence>